<protein>
    <submittedName>
        <fullName evidence="4">T9SS type A sorting domain-containing protein</fullName>
    </submittedName>
</protein>
<feature type="domain" description="Secretion system C-terminal sorting" evidence="3">
    <location>
        <begin position="546"/>
        <end position="599"/>
    </location>
</feature>
<dbReference type="EMBL" id="JAVRHQ010000034">
    <property type="protein sequence ID" value="MDT0644788.1"/>
    <property type="molecule type" value="Genomic_DNA"/>
</dbReference>
<evidence type="ECO:0000313" key="5">
    <source>
        <dbReference type="Proteomes" id="UP001262889"/>
    </source>
</evidence>
<dbReference type="Pfam" id="PF18962">
    <property type="entry name" value="Por_Secre_tail"/>
    <property type="match status" value="1"/>
</dbReference>
<proteinExistence type="predicted"/>
<comment type="caution">
    <text evidence="4">The sequence shown here is derived from an EMBL/GenBank/DDBJ whole genome shotgun (WGS) entry which is preliminary data.</text>
</comment>
<keyword evidence="5" id="KW-1185">Reference proteome</keyword>
<accession>A0ABU3CEW5</accession>
<dbReference type="NCBIfam" id="TIGR04183">
    <property type="entry name" value="Por_Secre_tail"/>
    <property type="match status" value="1"/>
</dbReference>
<feature type="signal peptide" evidence="2">
    <location>
        <begin position="1"/>
        <end position="19"/>
    </location>
</feature>
<keyword evidence="1 2" id="KW-0732">Signal</keyword>
<evidence type="ECO:0000313" key="4">
    <source>
        <dbReference type="EMBL" id="MDT0644788.1"/>
    </source>
</evidence>
<sequence length="604" mass="67564">MMRSIITITLFTCAFNCLAQLSISPSAVGDSYVYVSDQLLYVHDGIQLVKNRNPSTEASIYLREEAQLLQGEKPGNLNQGNGAISVFQEGTSNAFDFNYWSLPVSNPSAGKNISEYILEPQDLTRSKKAIFTSELNGLAEPLTISKKWIYKFAGDDYADWKYIGDFFDLKPGEGFTMKGTNGLNHTLINGIENNPGSSQRYDFRGTANDGLFNIRILENQSLLVGNPYPSALHLKIFLLENPATTGIAYFWDSKDNGTSHYLKDYEGGYGAYSPGANCYVPAVFKKYRGNGELAGVTGENGEIIPREFIPVAQGFMLIGSKDGNVTFKNSHRIFKKEKTQDARFKAAAKDPEVSEIIPNLRLDIEINNLYSRPLVLAFRDDATTGKDWAMDAMAMNNISSDIGWLIDSNYYIINVRPFSAEEKIPFIVNMAADGEITFSLESMRALEPEAIFVHDAEANIYKDIMNEKFRVMLPKGEFSQRFFLSLKMPVPEQPKIDTDSTPNILAEEVPLTIEKTTITSPEEIMVSQDNQEEILRVKIPAKILAEQLNLFDLKGSKVLSRKISNTEKEIYLSTRGLSQGVYILNLITTDQKKISKKITVRKGL</sequence>
<evidence type="ECO:0000256" key="2">
    <source>
        <dbReference type="SAM" id="SignalP"/>
    </source>
</evidence>
<evidence type="ECO:0000259" key="3">
    <source>
        <dbReference type="Pfam" id="PF18962"/>
    </source>
</evidence>
<dbReference type="Proteomes" id="UP001262889">
    <property type="component" value="Unassembled WGS sequence"/>
</dbReference>
<organism evidence="4 5">
    <name type="scientific">Autumnicola tepida</name>
    <dbReference type="NCBI Taxonomy" id="3075595"/>
    <lineage>
        <taxon>Bacteria</taxon>
        <taxon>Pseudomonadati</taxon>
        <taxon>Bacteroidota</taxon>
        <taxon>Flavobacteriia</taxon>
        <taxon>Flavobacteriales</taxon>
        <taxon>Flavobacteriaceae</taxon>
        <taxon>Autumnicola</taxon>
    </lineage>
</organism>
<evidence type="ECO:0000256" key="1">
    <source>
        <dbReference type="ARBA" id="ARBA00022729"/>
    </source>
</evidence>
<gene>
    <name evidence="4" type="ORF">RM553_18250</name>
</gene>
<name>A0ABU3CEW5_9FLAO</name>
<reference evidence="4 5" key="1">
    <citation type="submission" date="2023-09" db="EMBL/GenBank/DDBJ databases">
        <authorList>
            <person name="Rey-Velasco X."/>
        </authorList>
    </citation>
    <scope>NUCLEOTIDE SEQUENCE [LARGE SCALE GENOMIC DNA]</scope>
    <source>
        <strain evidence="4 5">F363</strain>
    </source>
</reference>
<feature type="chain" id="PRO_5047062602" evidence="2">
    <location>
        <begin position="20"/>
        <end position="604"/>
    </location>
</feature>
<dbReference type="RefSeq" id="WP_311536403.1">
    <property type="nucleotide sequence ID" value="NZ_JAVRHQ010000034.1"/>
</dbReference>
<dbReference type="InterPro" id="IPR026444">
    <property type="entry name" value="Secre_tail"/>
</dbReference>